<evidence type="ECO:0000313" key="3">
    <source>
        <dbReference type="Proteomes" id="UP000832041"/>
    </source>
</evidence>
<dbReference type="RefSeq" id="WP_248590517.1">
    <property type="nucleotide sequence ID" value="NZ_BAABEB010000005.1"/>
</dbReference>
<sequence>MRDLLLFHRERAATVVVVAALLLFAAFVLVRLPGGDGEDGADAPGPSLHDLLPLSETQFQRALAAAVEHGRALGTFDPREPEREYFDRLAETAAPEYAQHLSAEGSATDAVARRLAEWDRPTSGAAEVTGAPMVAASLLTLELSLRAEEAAPDGRESLHLGEVQVSLREDGGTWLVIGVTDTERLEALHGEGVV</sequence>
<proteinExistence type="predicted"/>
<organism evidence="2 3">
    <name type="scientific">Thermobifida alba</name>
    <name type="common">Thermomonospora alba</name>
    <dbReference type="NCBI Taxonomy" id="53522"/>
    <lineage>
        <taxon>Bacteria</taxon>
        <taxon>Bacillati</taxon>
        <taxon>Actinomycetota</taxon>
        <taxon>Actinomycetes</taxon>
        <taxon>Streptosporangiales</taxon>
        <taxon>Nocardiopsidaceae</taxon>
        <taxon>Thermobifida</taxon>
    </lineage>
</organism>
<evidence type="ECO:0000313" key="2">
    <source>
        <dbReference type="EMBL" id="UPT22037.1"/>
    </source>
</evidence>
<keyword evidence="1" id="KW-1133">Transmembrane helix</keyword>
<keyword evidence="1" id="KW-0472">Membrane</keyword>
<protein>
    <recommendedName>
        <fullName evidence="4">Integral membrane protein</fullName>
    </recommendedName>
</protein>
<evidence type="ECO:0000256" key="1">
    <source>
        <dbReference type="SAM" id="Phobius"/>
    </source>
</evidence>
<accession>A0ABY4L7H9</accession>
<keyword evidence="1" id="KW-0812">Transmembrane</keyword>
<name>A0ABY4L7H9_THEAE</name>
<dbReference type="Proteomes" id="UP000832041">
    <property type="component" value="Chromosome"/>
</dbReference>
<gene>
    <name evidence="2" type="ORF">FOF52_14580</name>
</gene>
<evidence type="ECO:0008006" key="4">
    <source>
        <dbReference type="Google" id="ProtNLM"/>
    </source>
</evidence>
<keyword evidence="3" id="KW-1185">Reference proteome</keyword>
<feature type="transmembrane region" description="Helical" evidence="1">
    <location>
        <begin position="12"/>
        <end position="30"/>
    </location>
</feature>
<dbReference type="EMBL" id="CP051627">
    <property type="protein sequence ID" value="UPT22037.1"/>
    <property type="molecule type" value="Genomic_DNA"/>
</dbReference>
<reference evidence="2 3" key="1">
    <citation type="submission" date="2020-04" db="EMBL/GenBank/DDBJ databases">
        <title>Thermobifida alba genome sequencing and assembly.</title>
        <authorList>
            <person name="Luzics S."/>
            <person name="Horvath B."/>
            <person name="Nagy I."/>
            <person name="Toth A."/>
            <person name="Nagy I."/>
            <person name="Kukolya J."/>
        </authorList>
    </citation>
    <scope>NUCLEOTIDE SEQUENCE [LARGE SCALE GENOMIC DNA]</scope>
    <source>
        <strain evidence="2 3">DSM 43795</strain>
    </source>
</reference>